<feature type="transmembrane region" description="Helical" evidence="5">
    <location>
        <begin position="21"/>
        <end position="40"/>
    </location>
</feature>
<feature type="transmembrane region" description="Helical" evidence="5">
    <location>
        <begin position="365"/>
        <end position="385"/>
    </location>
</feature>
<evidence type="ECO:0000313" key="7">
    <source>
        <dbReference type="Proteomes" id="UP000239663"/>
    </source>
</evidence>
<feature type="transmembrane region" description="Helical" evidence="5">
    <location>
        <begin position="340"/>
        <end position="359"/>
    </location>
</feature>
<evidence type="ECO:0000256" key="4">
    <source>
        <dbReference type="ARBA" id="ARBA00023136"/>
    </source>
</evidence>
<feature type="transmembrane region" description="Helical" evidence="5">
    <location>
        <begin position="52"/>
        <end position="77"/>
    </location>
</feature>
<evidence type="ECO:0000313" key="6">
    <source>
        <dbReference type="EMBL" id="PQD96327.1"/>
    </source>
</evidence>
<dbReference type="PANTHER" id="PTHR11785">
    <property type="entry name" value="AMINO ACID TRANSPORTER"/>
    <property type="match status" value="1"/>
</dbReference>
<organism evidence="6 7">
    <name type="scientific">Pradoshia eiseniae</name>
    <dbReference type="NCBI Taxonomy" id="2064768"/>
    <lineage>
        <taxon>Bacteria</taxon>
        <taxon>Bacillati</taxon>
        <taxon>Bacillota</taxon>
        <taxon>Bacilli</taxon>
        <taxon>Bacillales</taxon>
        <taxon>Bacillaceae</taxon>
        <taxon>Pradoshia</taxon>
    </lineage>
</organism>
<dbReference type="RefSeq" id="WP_104847429.1">
    <property type="nucleotide sequence ID" value="NZ_PKOZ01000001.1"/>
</dbReference>
<dbReference type="InterPro" id="IPR002293">
    <property type="entry name" value="AA/rel_permease1"/>
</dbReference>
<dbReference type="Pfam" id="PF13520">
    <property type="entry name" value="AA_permease_2"/>
    <property type="match status" value="1"/>
</dbReference>
<feature type="transmembrane region" description="Helical" evidence="5">
    <location>
        <begin position="241"/>
        <end position="261"/>
    </location>
</feature>
<dbReference type="GO" id="GO:0016020">
    <property type="term" value="C:membrane"/>
    <property type="evidence" value="ECO:0007669"/>
    <property type="project" value="UniProtKB-SubCell"/>
</dbReference>
<keyword evidence="3 5" id="KW-1133">Transmembrane helix</keyword>
<feature type="transmembrane region" description="Helical" evidence="5">
    <location>
        <begin position="427"/>
        <end position="443"/>
    </location>
</feature>
<feature type="transmembrane region" description="Helical" evidence="5">
    <location>
        <begin position="281"/>
        <end position="307"/>
    </location>
</feature>
<feature type="transmembrane region" description="Helical" evidence="5">
    <location>
        <begin position="198"/>
        <end position="220"/>
    </location>
</feature>
<dbReference type="Proteomes" id="UP000239663">
    <property type="component" value="Unassembled WGS sequence"/>
</dbReference>
<evidence type="ECO:0000256" key="3">
    <source>
        <dbReference type="ARBA" id="ARBA00022989"/>
    </source>
</evidence>
<evidence type="ECO:0000256" key="1">
    <source>
        <dbReference type="ARBA" id="ARBA00004141"/>
    </source>
</evidence>
<feature type="transmembrane region" description="Helical" evidence="5">
    <location>
        <begin position="167"/>
        <end position="186"/>
    </location>
</feature>
<dbReference type="PANTHER" id="PTHR11785:SF512">
    <property type="entry name" value="SOBREMESA, ISOFORM B"/>
    <property type="match status" value="1"/>
</dbReference>
<keyword evidence="2 5" id="KW-0812">Transmembrane</keyword>
<dbReference type="PIRSF" id="PIRSF006060">
    <property type="entry name" value="AA_transporter"/>
    <property type="match status" value="1"/>
</dbReference>
<evidence type="ECO:0000256" key="5">
    <source>
        <dbReference type="SAM" id="Phobius"/>
    </source>
</evidence>
<gene>
    <name evidence="6" type="ORF">CYL18_00045</name>
</gene>
<comment type="subcellular location">
    <subcellularLocation>
        <location evidence="1">Membrane</location>
        <topology evidence="1">Multi-pass membrane protein</topology>
    </subcellularLocation>
</comment>
<keyword evidence="4 5" id="KW-0472">Membrane</keyword>
<dbReference type="EMBL" id="PKOZ01000001">
    <property type="protein sequence ID" value="PQD96327.1"/>
    <property type="molecule type" value="Genomic_DNA"/>
</dbReference>
<dbReference type="GO" id="GO:0015179">
    <property type="term" value="F:L-amino acid transmembrane transporter activity"/>
    <property type="evidence" value="ECO:0007669"/>
    <property type="project" value="TreeGrafter"/>
</dbReference>
<dbReference type="AlphaFoldDB" id="A0A2S7N2S9"/>
<accession>A0A2S7N2S9</accession>
<dbReference type="OrthoDB" id="3181223at2"/>
<reference evidence="6 7" key="1">
    <citation type="submission" date="2017-12" db="EMBL/GenBank/DDBJ databases">
        <title>Taxonomic description and draft genome of Pradoshia cofamensis Gen. nov., sp. nov., a thermotolerant bacillale isolated from anterior gut of earthworm Eisenia fetida.</title>
        <authorList>
            <person name="Saha T."/>
            <person name="Chakraborty R."/>
        </authorList>
    </citation>
    <scope>NUCLEOTIDE SEQUENCE [LARGE SCALE GENOMIC DNA]</scope>
    <source>
        <strain evidence="6 7">EAG3</strain>
    </source>
</reference>
<dbReference type="Gene3D" id="1.20.1740.10">
    <property type="entry name" value="Amino acid/polyamine transporter I"/>
    <property type="match status" value="1"/>
</dbReference>
<feature type="transmembrane region" description="Helical" evidence="5">
    <location>
        <begin position="98"/>
        <end position="123"/>
    </location>
</feature>
<feature type="transmembrane region" description="Helical" evidence="5">
    <location>
        <begin position="397"/>
        <end position="421"/>
    </location>
</feature>
<comment type="caution">
    <text evidence="6">The sequence shown here is derived from an EMBL/GenBank/DDBJ whole genome shotgun (WGS) entry which is preliminary data.</text>
</comment>
<protein>
    <submittedName>
        <fullName evidence="6">Amino acid permease</fullName>
    </submittedName>
</protein>
<sequence length="448" mass="48212">MQKQQEKEMYAAGAVLKKEIGMKEALTIVVGVVIGSGIFFKATPVMDSAGSAIAAVLAWLLGGLLTMAAALTLAEIGSAIPHTGGVFAYLKELYGEKIAFLFGWVQALIYGPAIVAALCIVFATQATYFIPMSSGQQKALAIGILLFVTVLNVISTKLGSRIQFIATIAKMIPIAFIIIFGIIHGVNEATPVFSGEPVHGFSFATFGVAMLGTLFAYEGWISVGNMAGEMKDPKRDLPRSIFFGMMIIIAAYVLINVAFLSVLTPAEIVGAENVASDAAQILFGSAGSMLISIGILISIFGTLNGYLMTTVRVPFAMAENKIFPFHHIIGRVEKRTSTPINVYIFQVAIAIIYIFSGSFNTLSTLALFAVWIFFVLAIYGVFVMRKKRPDLVPTYRVPLYPIVPLVGIIGGVYILVCTIVSDTLYSLIGLAITAIGYPVYMYLKKQNN</sequence>
<proteinExistence type="predicted"/>
<dbReference type="InterPro" id="IPR050598">
    <property type="entry name" value="AminoAcid_Transporter"/>
</dbReference>
<name>A0A2S7N2S9_9BACI</name>
<evidence type="ECO:0000256" key="2">
    <source>
        <dbReference type="ARBA" id="ARBA00022692"/>
    </source>
</evidence>
<feature type="transmembrane region" description="Helical" evidence="5">
    <location>
        <begin position="135"/>
        <end position="155"/>
    </location>
</feature>
<keyword evidence="7" id="KW-1185">Reference proteome</keyword>